<comment type="caution">
    <text evidence="3">The sequence shown here is derived from an EMBL/GenBank/DDBJ whole genome shotgun (WGS) entry which is preliminary data.</text>
</comment>
<feature type="compositionally biased region" description="Acidic residues" evidence="2">
    <location>
        <begin position="240"/>
        <end position="250"/>
    </location>
</feature>
<dbReference type="InterPro" id="IPR018648">
    <property type="entry name" value="DUF2076"/>
</dbReference>
<protein>
    <submittedName>
        <fullName evidence="3">DUF2076 domain-containing protein</fullName>
    </submittedName>
</protein>
<dbReference type="Proteomes" id="UP000664658">
    <property type="component" value="Unassembled WGS sequence"/>
</dbReference>
<dbReference type="EMBL" id="JAFNAA010000008">
    <property type="protein sequence ID" value="MBO1108333.1"/>
    <property type="molecule type" value="Genomic_DNA"/>
</dbReference>
<sequence>MTPQEKMMIEGVAERLRAHTLTSKDPQAEQLISQSIATQPDALYRLTQSNILQEVALNEAKNKVAALEQQLAAYQNQSMFDRVRGAAPQQVAPPVSSYQPSMFGSFMKTAAAMTTGVVAGNLISDALSGLFSSGEREGAWGAAGAAPEVVENITNNFIDPASAAGLTSDDANSFLANSDSLAQMSNTDGSNPFGLSQDINDPWSDAGNNGAFTDNGNDNSNDNGDFGGFGADDNNGGGFFDDDDDNNGFL</sequence>
<evidence type="ECO:0000256" key="1">
    <source>
        <dbReference type="SAM" id="Coils"/>
    </source>
</evidence>
<reference evidence="3" key="1">
    <citation type="submission" date="2021-03" db="EMBL/GenBank/DDBJ databases">
        <title>Plesiomonas shigelloides zfcc0051, isolated from zebrafish feces.</title>
        <authorList>
            <person name="Vanderhoek Z."/>
            <person name="Gaulke C."/>
        </authorList>
    </citation>
    <scope>NUCLEOTIDE SEQUENCE</scope>
    <source>
        <strain evidence="3">Zfcc0051</strain>
    </source>
</reference>
<feature type="compositionally biased region" description="Polar residues" evidence="2">
    <location>
        <begin position="183"/>
        <end position="199"/>
    </location>
</feature>
<feature type="coiled-coil region" evidence="1">
    <location>
        <begin position="50"/>
        <end position="77"/>
    </location>
</feature>
<accession>A0A8I1W6I0</accession>
<proteinExistence type="predicted"/>
<feature type="compositionally biased region" description="Gly residues" evidence="2">
    <location>
        <begin position="225"/>
        <end position="239"/>
    </location>
</feature>
<keyword evidence="1" id="KW-0175">Coiled coil</keyword>
<feature type="region of interest" description="Disordered" evidence="2">
    <location>
        <begin position="183"/>
        <end position="250"/>
    </location>
</feature>
<organism evidence="3 4">
    <name type="scientific">Plesiomonas shigelloides</name>
    <name type="common">Aeromonas shigelloides</name>
    <dbReference type="NCBI Taxonomy" id="703"/>
    <lineage>
        <taxon>Bacteria</taxon>
        <taxon>Pseudomonadati</taxon>
        <taxon>Pseudomonadota</taxon>
        <taxon>Gammaproteobacteria</taxon>
        <taxon>Enterobacterales</taxon>
        <taxon>Enterobacteriaceae</taxon>
        <taxon>Plesiomonas</taxon>
    </lineage>
</organism>
<evidence type="ECO:0000256" key="2">
    <source>
        <dbReference type="SAM" id="MobiDB-lite"/>
    </source>
</evidence>
<gene>
    <name evidence="3" type="ORF">J2R62_08875</name>
</gene>
<name>A0A8I1W6I0_PLESH</name>
<feature type="compositionally biased region" description="Low complexity" evidence="2">
    <location>
        <begin position="214"/>
        <end position="224"/>
    </location>
</feature>
<dbReference type="Pfam" id="PF09849">
    <property type="entry name" value="DUF2076"/>
    <property type="match status" value="1"/>
</dbReference>
<dbReference type="AlphaFoldDB" id="A0A8I1W6I0"/>
<evidence type="ECO:0000313" key="4">
    <source>
        <dbReference type="Proteomes" id="UP000664658"/>
    </source>
</evidence>
<dbReference type="KEGG" id="pshi:SAMEA2665130_1142"/>
<dbReference type="RefSeq" id="WP_064977538.1">
    <property type="nucleotide sequence ID" value="NZ_CP076372.1"/>
</dbReference>
<evidence type="ECO:0000313" key="3">
    <source>
        <dbReference type="EMBL" id="MBO1108333.1"/>
    </source>
</evidence>